<evidence type="ECO:0000313" key="4">
    <source>
        <dbReference type="EMBL" id="SEJ05903.1"/>
    </source>
</evidence>
<reference evidence="4 6" key="2">
    <citation type="submission" date="2016-10" db="EMBL/GenBank/DDBJ databases">
        <authorList>
            <person name="Varghese N."/>
            <person name="Submissions S."/>
        </authorList>
    </citation>
    <scope>NUCLEOTIDE SEQUENCE [LARGE SCALE GENOMIC DNA]</scope>
    <source>
        <strain evidence="4 6">DSM 22150</strain>
    </source>
</reference>
<dbReference type="PANTHER" id="PTHR12526:SF630">
    <property type="entry name" value="GLYCOSYLTRANSFERASE"/>
    <property type="match status" value="1"/>
</dbReference>
<dbReference type="Proteomes" id="UP000199280">
    <property type="component" value="Unassembled WGS sequence"/>
</dbReference>
<organism evidence="3 5">
    <name type="scientific">Trichococcus ilyis</name>
    <dbReference type="NCBI Taxonomy" id="640938"/>
    <lineage>
        <taxon>Bacteria</taxon>
        <taxon>Bacillati</taxon>
        <taxon>Bacillota</taxon>
        <taxon>Bacilli</taxon>
        <taxon>Lactobacillales</taxon>
        <taxon>Carnobacteriaceae</taxon>
        <taxon>Trichococcus</taxon>
    </lineage>
</organism>
<dbReference type="RefSeq" id="WP_068622748.1">
    <property type="nucleotide sequence ID" value="NZ_FJNB01000008.1"/>
</dbReference>
<dbReference type="STRING" id="640938.TR210_1335"/>
<proteinExistence type="predicted"/>
<name>A0A143YQS9_9LACT</name>
<dbReference type="InterPro" id="IPR028098">
    <property type="entry name" value="Glyco_trans_4-like_N"/>
</dbReference>
<feature type="domain" description="Glycosyl transferase family 1" evidence="1">
    <location>
        <begin position="181"/>
        <end position="333"/>
    </location>
</feature>
<dbReference type="Proteomes" id="UP000076878">
    <property type="component" value="Unassembled WGS sequence"/>
</dbReference>
<dbReference type="Pfam" id="PF13439">
    <property type="entry name" value="Glyco_transf_4"/>
    <property type="match status" value="1"/>
</dbReference>
<dbReference type="GO" id="GO:0016740">
    <property type="term" value="F:transferase activity"/>
    <property type="evidence" value="ECO:0007669"/>
    <property type="project" value="UniProtKB-KW"/>
</dbReference>
<dbReference type="PANTHER" id="PTHR12526">
    <property type="entry name" value="GLYCOSYLTRANSFERASE"/>
    <property type="match status" value="1"/>
</dbReference>
<evidence type="ECO:0000313" key="3">
    <source>
        <dbReference type="EMBL" id="CZQ95775.1"/>
    </source>
</evidence>
<evidence type="ECO:0000313" key="5">
    <source>
        <dbReference type="Proteomes" id="UP000076878"/>
    </source>
</evidence>
<keyword evidence="6" id="KW-1185">Reference proteome</keyword>
<evidence type="ECO:0000313" key="6">
    <source>
        <dbReference type="Proteomes" id="UP000199280"/>
    </source>
</evidence>
<dbReference type="OrthoDB" id="9806653at2"/>
<protein>
    <submittedName>
        <fullName evidence="3">Glycosyl transferases group 1</fullName>
    </submittedName>
    <submittedName>
        <fullName evidence="4">Glycosyltransferase involved in cell wall bisynthesis</fullName>
    </submittedName>
</protein>
<evidence type="ECO:0000259" key="1">
    <source>
        <dbReference type="Pfam" id="PF00534"/>
    </source>
</evidence>
<gene>
    <name evidence="4" type="ORF">SAMN05216375_10715</name>
    <name evidence="3" type="ORF">TR210_1335</name>
</gene>
<dbReference type="InterPro" id="IPR001296">
    <property type="entry name" value="Glyco_trans_1"/>
</dbReference>
<dbReference type="EMBL" id="FJNB01000008">
    <property type="protein sequence ID" value="CZQ95775.1"/>
    <property type="molecule type" value="Genomic_DNA"/>
</dbReference>
<dbReference type="EMBL" id="FNYT01000007">
    <property type="protein sequence ID" value="SEJ05903.1"/>
    <property type="molecule type" value="Genomic_DNA"/>
</dbReference>
<dbReference type="Gene3D" id="3.40.50.2000">
    <property type="entry name" value="Glycogen Phosphorylase B"/>
    <property type="match status" value="2"/>
</dbReference>
<keyword evidence="3" id="KW-0808">Transferase</keyword>
<sequence length="356" mass="40273">MKKILLFIPRLAVAGAETMVQDLAIGLKNKGYNPIVVCFYEITSSITEKLDQAGISIVVIEKKVGFDISLYKKLYKFINAERPDVIHTHLNVDKYVVPTCKILGINKVFHTVHNIASLEQKKTDRYLTKAFVKLKWLTLVGISPEIKKSICDEYRLKSSRVPMIFNGRDLTDYLAKSSYTVENDIKILHIGRFSKQKNHEMLIDAFNDFLHECKGNLFLAGEGELQPEIQQKVQKLGLAERVIFLGLQSDVHKLMYSMDVFVLPSLYEGMPITLIEAMAVGMPIVATNVGGVQDMISDGKSGLLTNVDKNEIADALIRVACNRALRESIGRVAYLESKRYNMETMVNEYDKIYELI</sequence>
<dbReference type="Pfam" id="PF00534">
    <property type="entry name" value="Glycos_transf_1"/>
    <property type="match status" value="1"/>
</dbReference>
<evidence type="ECO:0000259" key="2">
    <source>
        <dbReference type="Pfam" id="PF13439"/>
    </source>
</evidence>
<dbReference type="AlphaFoldDB" id="A0A143YQS9"/>
<accession>A0A143YQS9</accession>
<reference evidence="3 5" key="1">
    <citation type="submission" date="2016-02" db="EMBL/GenBank/DDBJ databases">
        <authorList>
            <person name="Wen L."/>
            <person name="He K."/>
            <person name="Yang H."/>
        </authorList>
    </citation>
    <scope>NUCLEOTIDE SEQUENCE [LARGE SCALE GENOMIC DNA]</scope>
    <source>
        <strain evidence="3">Trichococcus_R210</strain>
    </source>
</reference>
<dbReference type="SUPFAM" id="SSF53756">
    <property type="entry name" value="UDP-Glycosyltransferase/glycogen phosphorylase"/>
    <property type="match status" value="1"/>
</dbReference>
<feature type="domain" description="Glycosyltransferase subfamily 4-like N-terminal" evidence="2">
    <location>
        <begin position="14"/>
        <end position="171"/>
    </location>
</feature>